<dbReference type="GO" id="GO:0016747">
    <property type="term" value="F:acyltransferase activity, transferring groups other than amino-acyl groups"/>
    <property type="evidence" value="ECO:0007669"/>
    <property type="project" value="InterPro"/>
</dbReference>
<gene>
    <name evidence="2" type="ORF">T440DRAFT_467283</name>
</gene>
<protein>
    <submittedName>
        <fullName evidence="2">GNAT family acetyltransferas-like protein</fullName>
    </submittedName>
</protein>
<dbReference type="InterPro" id="IPR000182">
    <property type="entry name" value="GNAT_dom"/>
</dbReference>
<name>A0A6A7B9L7_9PLEO</name>
<evidence type="ECO:0000313" key="3">
    <source>
        <dbReference type="Proteomes" id="UP000799423"/>
    </source>
</evidence>
<proteinExistence type="predicted"/>
<dbReference type="PANTHER" id="PTHR43792">
    <property type="entry name" value="GNAT FAMILY, PUTATIVE (AFU_ORTHOLOGUE AFUA_3G00765)-RELATED-RELATED"/>
    <property type="match status" value="1"/>
</dbReference>
<dbReference type="SUPFAM" id="SSF55729">
    <property type="entry name" value="Acyl-CoA N-acyltransferases (Nat)"/>
    <property type="match status" value="1"/>
</dbReference>
<dbReference type="OrthoDB" id="4072826at2759"/>
<dbReference type="Pfam" id="PF13302">
    <property type="entry name" value="Acetyltransf_3"/>
    <property type="match status" value="1"/>
</dbReference>
<dbReference type="EMBL" id="MU006300">
    <property type="protein sequence ID" value="KAF2852050.1"/>
    <property type="molecule type" value="Genomic_DNA"/>
</dbReference>
<keyword evidence="3" id="KW-1185">Reference proteome</keyword>
<sequence>MESVIFTPRLKLTLVTTAERGSKELEWLHELRSDEKVTWWSLSGRSKSLEDTEKVIEKILPKQVTNNDEDKTFRIPYAVHELLPTTNSNSGLAAQNDRPSRFIGLITLQSLESRDLVLPPHLFPDSTQSSPNVLTIEVGYQYLPVAWGKGYGTESVGAVFDACKRAPAFWNPYEKVFVRAIVNAENPASQRVMAKVGMPLLGIYEWNGEAIYIAGQWREKDELNVYGMFLVE</sequence>
<dbReference type="AlphaFoldDB" id="A0A6A7B9L7"/>
<dbReference type="InterPro" id="IPR051531">
    <property type="entry name" value="N-acetyltransferase"/>
</dbReference>
<dbReference type="Gene3D" id="3.40.630.30">
    <property type="match status" value="1"/>
</dbReference>
<organism evidence="2 3">
    <name type="scientific">Plenodomus tracheiphilus IPT5</name>
    <dbReference type="NCBI Taxonomy" id="1408161"/>
    <lineage>
        <taxon>Eukaryota</taxon>
        <taxon>Fungi</taxon>
        <taxon>Dikarya</taxon>
        <taxon>Ascomycota</taxon>
        <taxon>Pezizomycotina</taxon>
        <taxon>Dothideomycetes</taxon>
        <taxon>Pleosporomycetidae</taxon>
        <taxon>Pleosporales</taxon>
        <taxon>Pleosporineae</taxon>
        <taxon>Leptosphaeriaceae</taxon>
        <taxon>Plenodomus</taxon>
    </lineage>
</organism>
<reference evidence="2" key="1">
    <citation type="submission" date="2020-01" db="EMBL/GenBank/DDBJ databases">
        <authorList>
            <consortium name="DOE Joint Genome Institute"/>
            <person name="Haridas S."/>
            <person name="Albert R."/>
            <person name="Binder M."/>
            <person name="Bloem J."/>
            <person name="Labutti K."/>
            <person name="Salamov A."/>
            <person name="Andreopoulos B."/>
            <person name="Baker S.E."/>
            <person name="Barry K."/>
            <person name="Bills G."/>
            <person name="Bluhm B.H."/>
            <person name="Cannon C."/>
            <person name="Castanera R."/>
            <person name="Culley D.E."/>
            <person name="Daum C."/>
            <person name="Ezra D."/>
            <person name="Gonzalez J.B."/>
            <person name="Henrissat B."/>
            <person name="Kuo A."/>
            <person name="Liang C."/>
            <person name="Lipzen A."/>
            <person name="Lutzoni F."/>
            <person name="Magnuson J."/>
            <person name="Mondo S."/>
            <person name="Nolan M."/>
            <person name="Ohm R."/>
            <person name="Pangilinan J."/>
            <person name="Park H.-J."/>
            <person name="Ramirez L."/>
            <person name="Alfaro M."/>
            <person name="Sun H."/>
            <person name="Tritt A."/>
            <person name="Yoshinaga Y."/>
            <person name="Zwiers L.-H."/>
            <person name="Turgeon B.G."/>
            <person name="Goodwin S.B."/>
            <person name="Spatafora J.W."/>
            <person name="Crous P.W."/>
            <person name="Grigoriev I.V."/>
        </authorList>
    </citation>
    <scope>NUCLEOTIDE SEQUENCE</scope>
    <source>
        <strain evidence="2">IPT5</strain>
    </source>
</reference>
<evidence type="ECO:0000313" key="2">
    <source>
        <dbReference type="EMBL" id="KAF2852050.1"/>
    </source>
</evidence>
<evidence type="ECO:0000259" key="1">
    <source>
        <dbReference type="Pfam" id="PF13302"/>
    </source>
</evidence>
<dbReference type="Proteomes" id="UP000799423">
    <property type="component" value="Unassembled WGS sequence"/>
</dbReference>
<dbReference type="InterPro" id="IPR016181">
    <property type="entry name" value="Acyl_CoA_acyltransferase"/>
</dbReference>
<feature type="domain" description="N-acetyltransferase" evidence="1">
    <location>
        <begin position="24"/>
        <end position="198"/>
    </location>
</feature>
<dbReference type="PANTHER" id="PTHR43792:SF1">
    <property type="entry name" value="N-ACETYLTRANSFERASE DOMAIN-CONTAINING PROTEIN"/>
    <property type="match status" value="1"/>
</dbReference>
<accession>A0A6A7B9L7</accession>